<keyword evidence="2" id="KW-1133">Transmembrane helix</keyword>
<sequence>MRNRRNNSSSSFMTLFIMLLIMGGALYVYFSATFERNKPVITLKNSNANAYWNLKTPLALKITDDSGVRSYQVIMTSNSGTTTLLNEKLLVPKKSLELSIKPPRGAYTMKEKTITITVQATDISKWNFFKGNSSVVSYKFIVDRKRPQVNIVDNSYKISHGGSALVIFQAQDANLKSLYIEGKNKKHFQVEPFYKKGYYIALLAWPVQDRSFRANIIAIDKAGNITRAYVPLYLKNRQYRVSKIKLSDRFLKGKIANLAEDFEETQGVTKPLEQFKIINEKVREKDNALIHKYTSVVPKEMISSFKIHRMYPLTNGAVVARFGDHRKYYYHGKYISQAYHLGLDLASYAMAPIKTQNGGKVVFAGFNGIYGNNPIISHGLGLYTIYGHCSSLNVAVGDEVAPNSVIAKTGKTGYAMGDHLHFGVLVQGIEVRPQEWMDKRWIKSNISDIIKRAKKIINGQ</sequence>
<dbReference type="Gene3D" id="2.70.70.10">
    <property type="entry name" value="Glucose Permease (Domain IIA)"/>
    <property type="match status" value="1"/>
</dbReference>
<evidence type="ECO:0000256" key="2">
    <source>
        <dbReference type="SAM" id="Phobius"/>
    </source>
</evidence>
<dbReference type="GO" id="GO:0004222">
    <property type="term" value="F:metalloendopeptidase activity"/>
    <property type="evidence" value="ECO:0007669"/>
    <property type="project" value="TreeGrafter"/>
</dbReference>
<dbReference type="InterPro" id="IPR011055">
    <property type="entry name" value="Dup_hybrid_motif"/>
</dbReference>
<accession>A0A1W1BW72</accession>
<dbReference type="AlphaFoldDB" id="A0A1W1BW72"/>
<evidence type="ECO:0000259" key="3">
    <source>
        <dbReference type="Pfam" id="PF01551"/>
    </source>
</evidence>
<dbReference type="InterPro" id="IPR050570">
    <property type="entry name" value="Cell_wall_metabolism_enzyme"/>
</dbReference>
<organism evidence="4">
    <name type="scientific">hydrothermal vent metagenome</name>
    <dbReference type="NCBI Taxonomy" id="652676"/>
    <lineage>
        <taxon>unclassified sequences</taxon>
        <taxon>metagenomes</taxon>
        <taxon>ecological metagenomes</taxon>
    </lineage>
</organism>
<dbReference type="EMBL" id="FPHH01000046">
    <property type="protein sequence ID" value="SFV57702.1"/>
    <property type="molecule type" value="Genomic_DNA"/>
</dbReference>
<evidence type="ECO:0000313" key="4">
    <source>
        <dbReference type="EMBL" id="SFV57702.1"/>
    </source>
</evidence>
<reference evidence="4" key="1">
    <citation type="submission" date="2016-10" db="EMBL/GenBank/DDBJ databases">
        <authorList>
            <person name="de Groot N.N."/>
        </authorList>
    </citation>
    <scope>NUCLEOTIDE SEQUENCE</scope>
</reference>
<protein>
    <submittedName>
        <fullName evidence="4">Peptidase, M23/M37 family</fullName>
    </submittedName>
</protein>
<dbReference type="CDD" id="cd12797">
    <property type="entry name" value="M23_peptidase"/>
    <property type="match status" value="1"/>
</dbReference>
<name>A0A1W1BW72_9ZZZZ</name>
<dbReference type="Pfam" id="PF01551">
    <property type="entry name" value="Peptidase_M23"/>
    <property type="match status" value="1"/>
</dbReference>
<evidence type="ECO:0000256" key="1">
    <source>
        <dbReference type="ARBA" id="ARBA00022729"/>
    </source>
</evidence>
<dbReference type="PANTHER" id="PTHR21666:SF289">
    <property type="entry name" value="L-ALA--D-GLU ENDOPEPTIDASE"/>
    <property type="match status" value="1"/>
</dbReference>
<gene>
    <name evidence="4" type="ORF">MNB_SM-5-1227</name>
</gene>
<feature type="transmembrane region" description="Helical" evidence="2">
    <location>
        <begin position="12"/>
        <end position="30"/>
    </location>
</feature>
<feature type="domain" description="M23ase beta-sheet core" evidence="3">
    <location>
        <begin position="339"/>
        <end position="433"/>
    </location>
</feature>
<dbReference type="InterPro" id="IPR016047">
    <property type="entry name" value="M23ase_b-sheet_dom"/>
</dbReference>
<keyword evidence="1" id="KW-0732">Signal</keyword>
<dbReference type="PANTHER" id="PTHR21666">
    <property type="entry name" value="PEPTIDASE-RELATED"/>
    <property type="match status" value="1"/>
</dbReference>
<dbReference type="SUPFAM" id="SSF51261">
    <property type="entry name" value="Duplicated hybrid motif"/>
    <property type="match status" value="1"/>
</dbReference>
<proteinExistence type="predicted"/>
<keyword evidence="2" id="KW-0472">Membrane</keyword>
<keyword evidence="2" id="KW-0812">Transmembrane</keyword>